<organism evidence="1 2">
    <name type="scientific">Aegilops tauschii subsp. strangulata</name>
    <name type="common">Goatgrass</name>
    <dbReference type="NCBI Taxonomy" id="200361"/>
    <lineage>
        <taxon>Eukaryota</taxon>
        <taxon>Viridiplantae</taxon>
        <taxon>Streptophyta</taxon>
        <taxon>Embryophyta</taxon>
        <taxon>Tracheophyta</taxon>
        <taxon>Spermatophyta</taxon>
        <taxon>Magnoliopsida</taxon>
        <taxon>Liliopsida</taxon>
        <taxon>Poales</taxon>
        <taxon>Poaceae</taxon>
        <taxon>BOP clade</taxon>
        <taxon>Pooideae</taxon>
        <taxon>Triticodae</taxon>
        <taxon>Triticeae</taxon>
        <taxon>Triticinae</taxon>
        <taxon>Aegilops</taxon>
    </lineage>
</organism>
<dbReference type="EnsemblPlants" id="AET1Gv20312400.6">
    <property type="protein sequence ID" value="AET1Gv20312400.6"/>
    <property type="gene ID" value="AET1Gv20312400"/>
</dbReference>
<dbReference type="Proteomes" id="UP000015105">
    <property type="component" value="Chromosome 1D"/>
</dbReference>
<sequence>MGYCVDANASLMGKLDSLSPGVILLYVSPILFGQQSCCSSYCRRIRAEDTTRTAGYLSAYHQLICANNIRARFRYIHKWGYLFIVDVHRCTYTTDMLLCPVGWAPDSMIRVIYSWCHLIPVVWPHFVIVRDIFGILVFDSLGFVIRLLPYLQKRRLALQVLYSIYTRPRGSIIQRSIHHIP</sequence>
<keyword evidence="2" id="KW-1185">Reference proteome</keyword>
<reference evidence="2" key="1">
    <citation type="journal article" date="2014" name="Science">
        <title>Ancient hybridizations among the ancestral genomes of bread wheat.</title>
        <authorList>
            <consortium name="International Wheat Genome Sequencing Consortium,"/>
            <person name="Marcussen T."/>
            <person name="Sandve S.R."/>
            <person name="Heier L."/>
            <person name="Spannagl M."/>
            <person name="Pfeifer M."/>
            <person name="Jakobsen K.S."/>
            <person name="Wulff B.B."/>
            <person name="Steuernagel B."/>
            <person name="Mayer K.F."/>
            <person name="Olsen O.A."/>
        </authorList>
    </citation>
    <scope>NUCLEOTIDE SEQUENCE [LARGE SCALE GENOMIC DNA]</scope>
    <source>
        <strain evidence="2">cv. AL8/78</strain>
    </source>
</reference>
<proteinExistence type="predicted"/>
<evidence type="ECO:0000313" key="2">
    <source>
        <dbReference type="Proteomes" id="UP000015105"/>
    </source>
</evidence>
<protein>
    <submittedName>
        <fullName evidence="1">Uncharacterized protein</fullName>
    </submittedName>
</protein>
<reference evidence="1" key="3">
    <citation type="journal article" date="2017" name="Nature">
        <title>Genome sequence of the progenitor of the wheat D genome Aegilops tauschii.</title>
        <authorList>
            <person name="Luo M.C."/>
            <person name="Gu Y.Q."/>
            <person name="Puiu D."/>
            <person name="Wang H."/>
            <person name="Twardziok S.O."/>
            <person name="Deal K.R."/>
            <person name="Huo N."/>
            <person name="Zhu T."/>
            <person name="Wang L."/>
            <person name="Wang Y."/>
            <person name="McGuire P.E."/>
            <person name="Liu S."/>
            <person name="Long H."/>
            <person name="Ramasamy R.K."/>
            <person name="Rodriguez J.C."/>
            <person name="Van S.L."/>
            <person name="Yuan L."/>
            <person name="Wang Z."/>
            <person name="Xia Z."/>
            <person name="Xiao L."/>
            <person name="Anderson O.D."/>
            <person name="Ouyang S."/>
            <person name="Liang Y."/>
            <person name="Zimin A.V."/>
            <person name="Pertea G."/>
            <person name="Qi P."/>
            <person name="Bennetzen J.L."/>
            <person name="Dai X."/>
            <person name="Dawson M.W."/>
            <person name="Muller H.G."/>
            <person name="Kugler K."/>
            <person name="Rivarola-Duarte L."/>
            <person name="Spannagl M."/>
            <person name="Mayer K.F.X."/>
            <person name="Lu F.H."/>
            <person name="Bevan M.W."/>
            <person name="Leroy P."/>
            <person name="Li P."/>
            <person name="You F.M."/>
            <person name="Sun Q."/>
            <person name="Liu Z."/>
            <person name="Lyons E."/>
            <person name="Wicker T."/>
            <person name="Salzberg S.L."/>
            <person name="Devos K.M."/>
            <person name="Dvorak J."/>
        </authorList>
    </citation>
    <scope>NUCLEOTIDE SEQUENCE [LARGE SCALE GENOMIC DNA]</scope>
    <source>
        <strain evidence="1">cv. AL8/78</strain>
    </source>
</reference>
<dbReference type="AlphaFoldDB" id="A0A452Y6Q9"/>
<reference evidence="2" key="2">
    <citation type="journal article" date="2017" name="Nat. Plants">
        <title>The Aegilops tauschii genome reveals multiple impacts of transposons.</title>
        <authorList>
            <person name="Zhao G."/>
            <person name="Zou C."/>
            <person name="Li K."/>
            <person name="Wang K."/>
            <person name="Li T."/>
            <person name="Gao L."/>
            <person name="Zhang X."/>
            <person name="Wang H."/>
            <person name="Yang Z."/>
            <person name="Liu X."/>
            <person name="Jiang W."/>
            <person name="Mao L."/>
            <person name="Kong X."/>
            <person name="Jiao Y."/>
            <person name="Jia J."/>
        </authorList>
    </citation>
    <scope>NUCLEOTIDE SEQUENCE [LARGE SCALE GENOMIC DNA]</scope>
    <source>
        <strain evidence="2">cv. AL8/78</strain>
    </source>
</reference>
<name>A0A452Y6Q9_AEGTS</name>
<reference evidence="1" key="5">
    <citation type="journal article" date="2021" name="G3 (Bethesda)">
        <title>Aegilops tauschii genome assembly Aet v5.0 features greater sequence contiguity and improved annotation.</title>
        <authorList>
            <person name="Wang L."/>
            <person name="Zhu T."/>
            <person name="Rodriguez J.C."/>
            <person name="Deal K.R."/>
            <person name="Dubcovsky J."/>
            <person name="McGuire P.E."/>
            <person name="Lux T."/>
            <person name="Spannagl M."/>
            <person name="Mayer K.F.X."/>
            <person name="Baldrich P."/>
            <person name="Meyers B.C."/>
            <person name="Huo N."/>
            <person name="Gu Y.Q."/>
            <person name="Zhou H."/>
            <person name="Devos K.M."/>
            <person name="Bennetzen J.L."/>
            <person name="Unver T."/>
            <person name="Budak H."/>
            <person name="Gulick P.J."/>
            <person name="Galiba G."/>
            <person name="Kalapos B."/>
            <person name="Nelson D.R."/>
            <person name="Li P."/>
            <person name="You F.M."/>
            <person name="Luo M.C."/>
            <person name="Dvorak J."/>
        </authorList>
    </citation>
    <scope>NUCLEOTIDE SEQUENCE [LARGE SCALE GENOMIC DNA]</scope>
    <source>
        <strain evidence="1">cv. AL8/78</strain>
    </source>
</reference>
<accession>A0A452Y6Q9</accession>
<dbReference type="Gramene" id="AET1Gv20312400.6">
    <property type="protein sequence ID" value="AET1Gv20312400.6"/>
    <property type="gene ID" value="AET1Gv20312400"/>
</dbReference>
<reference evidence="1" key="4">
    <citation type="submission" date="2019-03" db="UniProtKB">
        <authorList>
            <consortium name="EnsemblPlants"/>
        </authorList>
    </citation>
    <scope>IDENTIFICATION</scope>
</reference>
<evidence type="ECO:0000313" key="1">
    <source>
        <dbReference type="EnsemblPlants" id="AET1Gv20312400.6"/>
    </source>
</evidence>